<accession>A0AAV9RU65</accession>
<evidence type="ECO:0000313" key="1">
    <source>
        <dbReference type="EMBL" id="KAK5612582.1"/>
    </source>
</evidence>
<proteinExistence type="predicted"/>
<dbReference type="Proteomes" id="UP001311232">
    <property type="component" value="Unassembled WGS sequence"/>
</dbReference>
<evidence type="ECO:0000313" key="2">
    <source>
        <dbReference type="Proteomes" id="UP001311232"/>
    </source>
</evidence>
<dbReference type="EMBL" id="JAHHUM010001365">
    <property type="protein sequence ID" value="KAK5612582.1"/>
    <property type="molecule type" value="Genomic_DNA"/>
</dbReference>
<protein>
    <submittedName>
        <fullName evidence="1">Uncharacterized protein</fullName>
    </submittedName>
</protein>
<reference evidence="1 2" key="1">
    <citation type="submission" date="2021-06" db="EMBL/GenBank/DDBJ databases">
        <authorList>
            <person name="Palmer J.M."/>
        </authorList>
    </citation>
    <scope>NUCLEOTIDE SEQUENCE [LARGE SCALE GENOMIC DNA]</scope>
    <source>
        <strain evidence="1 2">MEX-2019</strain>
        <tissue evidence="1">Muscle</tissue>
    </source>
</reference>
<sequence length="95" mass="11210">MKTNMGEKMAIEPDDWINHEEDEIEIEEPKDEPGFCKKAITCFCRLKQKKAVKLTPEEEAELKKQFTDTTEEPFWRNFVHAKAINRCVHTDTLVR</sequence>
<comment type="caution">
    <text evidence="1">The sequence shown here is derived from an EMBL/GenBank/DDBJ whole genome shotgun (WGS) entry which is preliminary data.</text>
</comment>
<keyword evidence="2" id="KW-1185">Reference proteome</keyword>
<dbReference type="AlphaFoldDB" id="A0AAV9RU65"/>
<name>A0AAV9RU65_9TELE</name>
<gene>
    <name evidence="1" type="ORF">CRENBAI_011094</name>
</gene>
<organism evidence="1 2">
    <name type="scientific">Crenichthys baileyi</name>
    <name type="common">White River springfish</name>
    <dbReference type="NCBI Taxonomy" id="28760"/>
    <lineage>
        <taxon>Eukaryota</taxon>
        <taxon>Metazoa</taxon>
        <taxon>Chordata</taxon>
        <taxon>Craniata</taxon>
        <taxon>Vertebrata</taxon>
        <taxon>Euteleostomi</taxon>
        <taxon>Actinopterygii</taxon>
        <taxon>Neopterygii</taxon>
        <taxon>Teleostei</taxon>
        <taxon>Neoteleostei</taxon>
        <taxon>Acanthomorphata</taxon>
        <taxon>Ovalentaria</taxon>
        <taxon>Atherinomorphae</taxon>
        <taxon>Cyprinodontiformes</taxon>
        <taxon>Goodeidae</taxon>
        <taxon>Crenichthys</taxon>
    </lineage>
</organism>